<evidence type="ECO:0000313" key="2">
    <source>
        <dbReference type="Proteomes" id="UP000460949"/>
    </source>
</evidence>
<proteinExistence type="predicted"/>
<comment type="caution">
    <text evidence="1">The sequence shown here is derived from an EMBL/GenBank/DDBJ whole genome shotgun (WGS) entry which is preliminary data.</text>
</comment>
<dbReference type="RefSeq" id="WP_160839358.1">
    <property type="nucleotide sequence ID" value="NZ_WMET01000005.1"/>
</dbReference>
<dbReference type="OrthoDB" id="2965969at2"/>
<gene>
    <name evidence="1" type="ORF">GLW04_16760</name>
</gene>
<organism evidence="1 2">
    <name type="scientific">Halobacillus litoralis</name>
    <dbReference type="NCBI Taxonomy" id="45668"/>
    <lineage>
        <taxon>Bacteria</taxon>
        <taxon>Bacillati</taxon>
        <taxon>Bacillota</taxon>
        <taxon>Bacilli</taxon>
        <taxon>Bacillales</taxon>
        <taxon>Bacillaceae</taxon>
        <taxon>Halobacillus</taxon>
    </lineage>
</organism>
<dbReference type="EMBL" id="WMET01000005">
    <property type="protein sequence ID" value="MYL21557.1"/>
    <property type="molecule type" value="Genomic_DNA"/>
</dbReference>
<evidence type="ECO:0000313" key="1">
    <source>
        <dbReference type="EMBL" id="MYL21557.1"/>
    </source>
</evidence>
<sequence>MLYIWKIEEIIQQTISDHQLDISWAADNQLKAPMSFNVSNNTLTFNYLEVNGFMSKAQLGIAKEEYVQLMVCHELGYYLTFKKHKHDLRTLMYGEDEEIAELKAVIETNAWDYGRTLVPEPLKQAYDQLREQNKQLLRGL</sequence>
<protein>
    <submittedName>
        <fullName evidence="1">Uncharacterized protein</fullName>
    </submittedName>
</protein>
<name>A0A845E5T7_9BACI</name>
<dbReference type="Proteomes" id="UP000460949">
    <property type="component" value="Unassembled WGS sequence"/>
</dbReference>
<reference evidence="1 2" key="1">
    <citation type="submission" date="2019-11" db="EMBL/GenBank/DDBJ databases">
        <title>Genome sequences of 17 halophilic strains isolated from different environments.</title>
        <authorList>
            <person name="Furrow R.E."/>
        </authorList>
    </citation>
    <scope>NUCLEOTIDE SEQUENCE [LARGE SCALE GENOMIC DNA]</scope>
    <source>
        <strain evidence="1 2">22511_23_Filter</strain>
    </source>
</reference>
<dbReference type="AlphaFoldDB" id="A0A845E5T7"/>
<accession>A0A845E5T7</accession>